<dbReference type="EMBL" id="JBEOKT010000005">
    <property type="protein sequence ID" value="MER2997298.1"/>
    <property type="molecule type" value="Genomic_DNA"/>
</dbReference>
<accession>A0ABV1RSD9</accession>
<feature type="signal peptide" evidence="1">
    <location>
        <begin position="1"/>
        <end position="19"/>
    </location>
</feature>
<gene>
    <name evidence="2" type="ORF">ABS362_07050</name>
</gene>
<dbReference type="Proteomes" id="UP001476807">
    <property type="component" value="Unassembled WGS sequence"/>
</dbReference>
<sequence length="499" mass="55478">MTKLYKLALAVLLPFTAVAQQEILTVPIKSFSGKISTIKDISPAIDDAGNTCLYLTQYNLFTKFTSTYFLSLTPTGQVLGKTKLNSDFIEQQDFLGSLDQGESFHFYKYSKTDRGYKIIQHKVNKATGENTILPDLEPELLKGCKFVTSFTEGNQVYMLFYSKKESALQVLQLDANSQSNIKTIVITIDNGPSRFLRYSDVEFMNEKSAKTVYAAHHQKKLYKQGDKLYFVFDAFMLGNTKFTTTDILELDLTNSTSKLTKLPEMPYKTGLNFNSYLFKDQLFRVQVSSKELILDVYELPTLKQLKNYSYGKDDQLTLKSTPVLKRGAATIYDSDYKVLEKTSEVLRKMDKGTPAITVEETGTNTLQLTIGSYVAPTPSGGYGGGMGMPMGGGTISTPGGSVTLPSTRMAMASPGFYSQGSGVSTYFKAFLNAATYTKVEHTTGRTLQDQVDDYEIHLQKGDKRIGSTATYKANGNAYFVYEDLDEKALKLVMFSAPAQ</sequence>
<reference evidence="2 3" key="1">
    <citation type="submission" date="2024-06" db="EMBL/GenBank/DDBJ databases">
        <title>Pontibacter populi HYL7-15.</title>
        <authorList>
            <person name="Kim M.K."/>
        </authorList>
    </citation>
    <scope>NUCLEOTIDE SEQUENCE [LARGE SCALE GENOMIC DNA]</scope>
    <source>
        <strain evidence="2 3">HYL7-15</strain>
    </source>
</reference>
<evidence type="ECO:0000256" key="1">
    <source>
        <dbReference type="SAM" id="SignalP"/>
    </source>
</evidence>
<organism evidence="2 3">
    <name type="scientific">Pontibacter populi</name>
    <dbReference type="NCBI Taxonomy" id="890055"/>
    <lineage>
        <taxon>Bacteria</taxon>
        <taxon>Pseudomonadati</taxon>
        <taxon>Bacteroidota</taxon>
        <taxon>Cytophagia</taxon>
        <taxon>Cytophagales</taxon>
        <taxon>Hymenobacteraceae</taxon>
        <taxon>Pontibacter</taxon>
    </lineage>
</organism>
<evidence type="ECO:0000313" key="3">
    <source>
        <dbReference type="Proteomes" id="UP001476807"/>
    </source>
</evidence>
<protein>
    <submittedName>
        <fullName evidence="2">Uncharacterized protein</fullName>
    </submittedName>
</protein>
<keyword evidence="3" id="KW-1185">Reference proteome</keyword>
<feature type="chain" id="PRO_5046907704" evidence="1">
    <location>
        <begin position="20"/>
        <end position="499"/>
    </location>
</feature>
<proteinExistence type="predicted"/>
<evidence type="ECO:0000313" key="2">
    <source>
        <dbReference type="EMBL" id="MER2997298.1"/>
    </source>
</evidence>
<comment type="caution">
    <text evidence="2">The sequence shown here is derived from an EMBL/GenBank/DDBJ whole genome shotgun (WGS) entry which is preliminary data.</text>
</comment>
<keyword evidence="1" id="KW-0732">Signal</keyword>
<dbReference type="RefSeq" id="WP_350411691.1">
    <property type="nucleotide sequence ID" value="NZ_JBEOKT010000005.1"/>
</dbReference>
<name>A0ABV1RSD9_9BACT</name>